<dbReference type="Proteomes" id="UP001165122">
    <property type="component" value="Unassembled WGS sequence"/>
</dbReference>
<dbReference type="InterPro" id="IPR022896">
    <property type="entry name" value="TrioseP_Isoase_bac/euk"/>
</dbReference>
<dbReference type="PANTHER" id="PTHR21139">
    <property type="entry name" value="TRIOSEPHOSPHATE ISOMERASE"/>
    <property type="match status" value="1"/>
</dbReference>
<evidence type="ECO:0000256" key="8">
    <source>
        <dbReference type="ARBA" id="ARBA00052432"/>
    </source>
</evidence>
<comment type="pathway">
    <text evidence="1 10">Carbohydrate degradation; glycolysis; D-glyceraldehyde 3-phosphate from glycerone phosphate: step 1/1.</text>
</comment>
<organism evidence="11 12">
    <name type="scientific">Triparma laevis f. longispina</name>
    <dbReference type="NCBI Taxonomy" id="1714387"/>
    <lineage>
        <taxon>Eukaryota</taxon>
        <taxon>Sar</taxon>
        <taxon>Stramenopiles</taxon>
        <taxon>Ochrophyta</taxon>
        <taxon>Bolidophyceae</taxon>
        <taxon>Parmales</taxon>
        <taxon>Triparmaceae</taxon>
        <taxon>Triparma</taxon>
    </lineage>
</organism>
<dbReference type="GO" id="GO:0006094">
    <property type="term" value="P:gluconeogenesis"/>
    <property type="evidence" value="ECO:0007669"/>
    <property type="project" value="UniProtKB-KW"/>
</dbReference>
<accession>A0A9W7AU35</accession>
<comment type="similarity">
    <text evidence="3 10">Belongs to the triosephosphate isomerase family.</text>
</comment>
<evidence type="ECO:0000256" key="6">
    <source>
        <dbReference type="ARBA" id="ARBA00023152"/>
    </source>
</evidence>
<reference evidence="12" key="1">
    <citation type="journal article" date="2023" name="Commun. Biol.">
        <title>Genome analysis of Parmales, the sister group of diatoms, reveals the evolutionary specialization of diatoms from phago-mixotrophs to photoautotrophs.</title>
        <authorList>
            <person name="Ban H."/>
            <person name="Sato S."/>
            <person name="Yoshikawa S."/>
            <person name="Yamada K."/>
            <person name="Nakamura Y."/>
            <person name="Ichinomiya M."/>
            <person name="Sato N."/>
            <person name="Blanc-Mathieu R."/>
            <person name="Endo H."/>
            <person name="Kuwata A."/>
            <person name="Ogata H."/>
        </authorList>
    </citation>
    <scope>NUCLEOTIDE SEQUENCE [LARGE SCALE GENOMIC DNA]</scope>
    <source>
        <strain evidence="12">NIES 3700</strain>
    </source>
</reference>
<evidence type="ECO:0000256" key="10">
    <source>
        <dbReference type="RuleBase" id="RU363013"/>
    </source>
</evidence>
<dbReference type="FunFam" id="3.20.20.70:FF:000016">
    <property type="entry name" value="Triosephosphate isomerase"/>
    <property type="match status" value="1"/>
</dbReference>
<dbReference type="NCBIfam" id="TIGR00419">
    <property type="entry name" value="tim"/>
    <property type="match status" value="1"/>
</dbReference>
<comment type="catalytic activity">
    <reaction evidence="8">
        <text>D-glyceraldehyde 3-phosphate = dihydroxyacetone phosphate</text>
        <dbReference type="Rhea" id="RHEA:18585"/>
        <dbReference type="ChEBI" id="CHEBI:57642"/>
        <dbReference type="ChEBI" id="CHEBI:59776"/>
        <dbReference type="EC" id="5.3.1.1"/>
    </reaction>
    <physiologicalReaction direction="left-to-right" evidence="8">
        <dbReference type="Rhea" id="RHEA:18586"/>
    </physiologicalReaction>
</comment>
<dbReference type="InterPro" id="IPR013785">
    <property type="entry name" value="Aldolase_TIM"/>
</dbReference>
<gene>
    <name evidence="11" type="ORF">TrLO_g14816</name>
</gene>
<evidence type="ECO:0000256" key="5">
    <source>
        <dbReference type="ARBA" id="ARBA00022432"/>
    </source>
</evidence>
<evidence type="ECO:0000313" key="12">
    <source>
        <dbReference type="Proteomes" id="UP001165122"/>
    </source>
</evidence>
<evidence type="ECO:0000256" key="9">
    <source>
        <dbReference type="ARBA" id="ARBA00056661"/>
    </source>
</evidence>
<evidence type="ECO:0000256" key="1">
    <source>
        <dbReference type="ARBA" id="ARBA00004680"/>
    </source>
</evidence>
<evidence type="ECO:0000256" key="4">
    <source>
        <dbReference type="ARBA" id="ARBA00011738"/>
    </source>
</evidence>
<dbReference type="GO" id="GO:0019563">
    <property type="term" value="P:glycerol catabolic process"/>
    <property type="evidence" value="ECO:0007669"/>
    <property type="project" value="TreeGrafter"/>
</dbReference>
<keyword evidence="5 10" id="KW-0312">Gluconeogenesis</keyword>
<evidence type="ECO:0000256" key="7">
    <source>
        <dbReference type="ARBA" id="ARBA00023235"/>
    </source>
</evidence>
<keyword evidence="6 10" id="KW-0324">Glycolysis</keyword>
<evidence type="ECO:0000256" key="2">
    <source>
        <dbReference type="ARBA" id="ARBA00004742"/>
    </source>
</evidence>
<keyword evidence="7 10" id="KW-0413">Isomerase</keyword>
<proteinExistence type="inferred from homology"/>
<dbReference type="PROSITE" id="PS51440">
    <property type="entry name" value="TIM_2"/>
    <property type="match status" value="1"/>
</dbReference>
<dbReference type="GO" id="GO:0046166">
    <property type="term" value="P:glyceraldehyde-3-phosphate biosynthetic process"/>
    <property type="evidence" value="ECO:0007669"/>
    <property type="project" value="TreeGrafter"/>
</dbReference>
<dbReference type="PANTHER" id="PTHR21139:SF2">
    <property type="entry name" value="TRIOSEPHOSPHATE ISOMERASE"/>
    <property type="match status" value="1"/>
</dbReference>
<dbReference type="InterPro" id="IPR020861">
    <property type="entry name" value="Triosephosphate_isomerase_AS"/>
</dbReference>
<evidence type="ECO:0000256" key="3">
    <source>
        <dbReference type="ARBA" id="ARBA00007422"/>
    </source>
</evidence>
<comment type="caution">
    <text evidence="11">The sequence shown here is derived from an EMBL/GenBank/DDBJ whole genome shotgun (WGS) entry which is preliminary data.</text>
</comment>
<evidence type="ECO:0000313" key="11">
    <source>
        <dbReference type="EMBL" id="GMH76020.1"/>
    </source>
</evidence>
<dbReference type="GO" id="GO:0006096">
    <property type="term" value="P:glycolytic process"/>
    <property type="evidence" value="ECO:0007669"/>
    <property type="project" value="UniProtKB-KW"/>
</dbReference>
<comment type="function">
    <text evidence="9">Catalyzes the interconversion of glyceraldehyde 3-phosphate and dihydroxyacetone phosphate in the glycolytic and gluconeogenic pathways.</text>
</comment>
<dbReference type="GO" id="GO:0005829">
    <property type="term" value="C:cytosol"/>
    <property type="evidence" value="ECO:0007669"/>
    <property type="project" value="TreeGrafter"/>
</dbReference>
<name>A0A9W7AU35_9STRA</name>
<comment type="pathway">
    <text evidence="2 10">Carbohydrate biosynthesis; gluconeogenesis.</text>
</comment>
<dbReference type="EMBL" id="BRXW01000742">
    <property type="protein sequence ID" value="GMH76020.1"/>
    <property type="molecule type" value="Genomic_DNA"/>
</dbReference>
<comment type="subunit">
    <text evidence="4">Homodimer.</text>
</comment>
<dbReference type="InterPro" id="IPR000652">
    <property type="entry name" value="Triosephosphate_isomerase"/>
</dbReference>
<protein>
    <recommendedName>
        <fullName evidence="10">Triosephosphate isomerase</fullName>
        <ecNumber evidence="10">5.3.1.1</ecNumber>
    </recommendedName>
</protein>
<dbReference type="Pfam" id="PF00121">
    <property type="entry name" value="TIM"/>
    <property type="match status" value="1"/>
</dbReference>
<dbReference type="HAMAP" id="MF_00147_B">
    <property type="entry name" value="TIM_B"/>
    <property type="match status" value="1"/>
</dbReference>
<dbReference type="AlphaFoldDB" id="A0A9W7AU35"/>
<sequence>MSHNSEKFMSTDKLGAVAGVAAVTVAVHLFMEQWKANVGGRPEGSSVEAPANPAGRNYLIGGNWKCNQTTESALELVSVLNAAGPIPTNCEVVVGIPYPYLALVASKLRSDIQIASQDCAHSAKMGAFTGEVNVNQLKDVGCTWVILGHSERRSGFGGDSGESSNLIAGKCVTAVAAGLKVMLCVGETLEERESGDTIKVVKSQLDPAIKALQPADWENVAIAYEPVWAIGTGKTATPEMAQETHAEIRAYVASALGRDVASKIRIQYGGSMKAANAKALLAQPDIDGGLIGGASLKPEFADVWRGML</sequence>
<keyword evidence="12" id="KW-1185">Reference proteome</keyword>
<dbReference type="SUPFAM" id="SSF51351">
    <property type="entry name" value="Triosephosphate isomerase (TIM)"/>
    <property type="match status" value="1"/>
</dbReference>
<dbReference type="EC" id="5.3.1.1" evidence="10"/>
<dbReference type="CDD" id="cd00311">
    <property type="entry name" value="TIM"/>
    <property type="match status" value="1"/>
</dbReference>
<dbReference type="GO" id="GO:0004807">
    <property type="term" value="F:triose-phosphate isomerase activity"/>
    <property type="evidence" value="ECO:0007669"/>
    <property type="project" value="UniProtKB-EC"/>
</dbReference>
<dbReference type="Gene3D" id="3.20.20.70">
    <property type="entry name" value="Aldolase class I"/>
    <property type="match status" value="1"/>
</dbReference>
<dbReference type="PROSITE" id="PS00171">
    <property type="entry name" value="TIM_1"/>
    <property type="match status" value="1"/>
</dbReference>
<dbReference type="InterPro" id="IPR035990">
    <property type="entry name" value="TIM_sf"/>
</dbReference>
<dbReference type="OrthoDB" id="6715177at2759"/>